<dbReference type="AlphaFoldDB" id="A0A438DQK0"/>
<dbReference type="EMBL" id="QGNW01001526">
    <property type="protein sequence ID" value="RVW37757.1"/>
    <property type="molecule type" value="Genomic_DNA"/>
</dbReference>
<evidence type="ECO:0000313" key="1">
    <source>
        <dbReference type="EMBL" id="RVW37757.1"/>
    </source>
</evidence>
<dbReference type="PRINTS" id="PR00114">
    <property type="entry name" value="STPHPHTASE"/>
</dbReference>
<gene>
    <name evidence="1" type="primary">BSL3_4</name>
    <name evidence="1" type="ORF">CK203_100839</name>
</gene>
<reference evidence="1 2" key="1">
    <citation type="journal article" date="2018" name="PLoS Genet.">
        <title>Population sequencing reveals clonal diversity and ancestral inbreeding in the grapevine cultivar Chardonnay.</title>
        <authorList>
            <person name="Roach M.J."/>
            <person name="Johnson D.L."/>
            <person name="Bohlmann J."/>
            <person name="van Vuuren H.J."/>
            <person name="Jones S.J."/>
            <person name="Pretorius I.S."/>
            <person name="Schmidt S.A."/>
            <person name="Borneman A.R."/>
        </authorList>
    </citation>
    <scope>NUCLEOTIDE SEQUENCE [LARGE SCALE GENOMIC DNA]</scope>
    <source>
        <strain evidence="2">cv. Chardonnay</strain>
        <tissue evidence="1">Leaf</tissue>
    </source>
</reference>
<dbReference type="InterPro" id="IPR006186">
    <property type="entry name" value="Ser/Thr-sp_prot-phosphatase"/>
</dbReference>
<protein>
    <submittedName>
        <fullName evidence="1">Serine/threonine-protein phosphatase BSL3</fullName>
    </submittedName>
</protein>
<dbReference type="Gene3D" id="3.60.21.10">
    <property type="match status" value="1"/>
</dbReference>
<dbReference type="PANTHER" id="PTHR46422">
    <property type="entry name" value="SERINE/THREONINE-PROTEIN PHOSPHATASE BSL3"/>
    <property type="match status" value="1"/>
</dbReference>
<evidence type="ECO:0000313" key="2">
    <source>
        <dbReference type="Proteomes" id="UP000288805"/>
    </source>
</evidence>
<dbReference type="Proteomes" id="UP000288805">
    <property type="component" value="Unassembled WGS sequence"/>
</dbReference>
<sequence length="210" mass="23084">MLAIVVSLNLNISHNIDIIRILEKEPDRVMEFCNNNDLQLIVRAHECVMDGFERFAQGHLITLFSATNYCGTANNAGAILVLGRDLVVVPKLIHPLPPAISSPETSPERHIEDTWMQELNANRPPTPTRGRPQSMMPIYGNSRTCDILVPDEAVKKTGFQDMMDDNLSVENQVEVTKCWVVGSPIWVASAGGAIVSSSLSKEDMRSSGDG</sequence>
<comment type="caution">
    <text evidence="1">The sequence shown here is derived from an EMBL/GenBank/DDBJ whole genome shotgun (WGS) entry which is preliminary data.</text>
</comment>
<organism evidence="1 2">
    <name type="scientific">Vitis vinifera</name>
    <name type="common">Grape</name>
    <dbReference type="NCBI Taxonomy" id="29760"/>
    <lineage>
        <taxon>Eukaryota</taxon>
        <taxon>Viridiplantae</taxon>
        <taxon>Streptophyta</taxon>
        <taxon>Embryophyta</taxon>
        <taxon>Tracheophyta</taxon>
        <taxon>Spermatophyta</taxon>
        <taxon>Magnoliopsida</taxon>
        <taxon>eudicotyledons</taxon>
        <taxon>Gunneridae</taxon>
        <taxon>Pentapetalae</taxon>
        <taxon>rosids</taxon>
        <taxon>Vitales</taxon>
        <taxon>Vitaceae</taxon>
        <taxon>Viteae</taxon>
        <taxon>Vitis</taxon>
    </lineage>
</organism>
<name>A0A438DQK0_VITVI</name>
<dbReference type="PANTHER" id="PTHR46422:SF4">
    <property type="entry name" value="SERINE_THREONINE-PROTEIN PHOSPHATASE BSL3"/>
    <property type="match status" value="1"/>
</dbReference>
<proteinExistence type="predicted"/>
<accession>A0A438DQK0</accession>
<dbReference type="SUPFAM" id="SSF56300">
    <property type="entry name" value="Metallo-dependent phosphatases"/>
    <property type="match status" value="1"/>
</dbReference>
<dbReference type="GO" id="GO:0016787">
    <property type="term" value="F:hydrolase activity"/>
    <property type="evidence" value="ECO:0007669"/>
    <property type="project" value="InterPro"/>
</dbReference>
<dbReference type="InterPro" id="IPR029052">
    <property type="entry name" value="Metallo-depent_PP-like"/>
</dbReference>